<accession>A0A4Q7YW92</accession>
<protein>
    <submittedName>
        <fullName evidence="1">Uncharacterized protein</fullName>
    </submittedName>
</protein>
<keyword evidence="2" id="KW-1185">Reference proteome</keyword>
<evidence type="ECO:0000313" key="1">
    <source>
        <dbReference type="EMBL" id="RZU41451.1"/>
    </source>
</evidence>
<dbReference type="AlphaFoldDB" id="A0A4Q7YW92"/>
<proteinExistence type="predicted"/>
<organism evidence="1 2">
    <name type="scientific">Edaphobacter modestus</name>
    <dbReference type="NCBI Taxonomy" id="388466"/>
    <lineage>
        <taxon>Bacteria</taxon>
        <taxon>Pseudomonadati</taxon>
        <taxon>Acidobacteriota</taxon>
        <taxon>Terriglobia</taxon>
        <taxon>Terriglobales</taxon>
        <taxon>Acidobacteriaceae</taxon>
        <taxon>Edaphobacter</taxon>
    </lineage>
</organism>
<gene>
    <name evidence="1" type="ORF">BDD14_2973</name>
</gene>
<dbReference type="EMBL" id="SHKW01000001">
    <property type="protein sequence ID" value="RZU41451.1"/>
    <property type="molecule type" value="Genomic_DNA"/>
</dbReference>
<dbReference type="Proteomes" id="UP000292958">
    <property type="component" value="Unassembled WGS sequence"/>
</dbReference>
<name>A0A4Q7YW92_9BACT</name>
<comment type="caution">
    <text evidence="1">The sequence shown here is derived from an EMBL/GenBank/DDBJ whole genome shotgun (WGS) entry which is preliminary data.</text>
</comment>
<reference evidence="1 2" key="1">
    <citation type="submission" date="2019-02" db="EMBL/GenBank/DDBJ databases">
        <title>Genomic Encyclopedia of Archaeal and Bacterial Type Strains, Phase II (KMG-II): from individual species to whole genera.</title>
        <authorList>
            <person name="Goeker M."/>
        </authorList>
    </citation>
    <scope>NUCLEOTIDE SEQUENCE [LARGE SCALE GENOMIC DNA]</scope>
    <source>
        <strain evidence="1 2">DSM 18101</strain>
    </source>
</reference>
<evidence type="ECO:0000313" key="2">
    <source>
        <dbReference type="Proteomes" id="UP000292958"/>
    </source>
</evidence>
<sequence>MNLDAIVRKPLLTALLGERRVTRVEVREIPSNRDSEPRDTFIPVLLSGISRMEQRCFSAKTRQSRSC</sequence>